<dbReference type="PANTHER" id="PTHR30151:SF0">
    <property type="entry name" value="ABC TRANSPORTER PERMEASE PROTEIN MJ0413-RELATED"/>
    <property type="match status" value="1"/>
</dbReference>
<keyword evidence="6 7" id="KW-0472">Membrane</keyword>
<gene>
    <name evidence="9" type="ORF">SAMN05216217_11032</name>
</gene>
<evidence type="ECO:0000256" key="3">
    <source>
        <dbReference type="ARBA" id="ARBA00022475"/>
    </source>
</evidence>
<dbReference type="PANTHER" id="PTHR30151">
    <property type="entry name" value="ALKANE SULFONATE ABC TRANSPORTER-RELATED, MEMBRANE SUBUNIT"/>
    <property type="match status" value="1"/>
</dbReference>
<keyword evidence="3" id="KW-1003">Cell membrane</keyword>
<feature type="transmembrane region" description="Helical" evidence="7">
    <location>
        <begin position="102"/>
        <end position="121"/>
    </location>
</feature>
<keyword evidence="10" id="KW-1185">Reference proteome</keyword>
<dbReference type="Proteomes" id="UP000243629">
    <property type="component" value="Unassembled WGS sequence"/>
</dbReference>
<dbReference type="CDD" id="cd06261">
    <property type="entry name" value="TM_PBP2"/>
    <property type="match status" value="1"/>
</dbReference>
<keyword evidence="2 7" id="KW-0813">Transport</keyword>
<dbReference type="STRING" id="1720063.SAMN05216217_11032"/>
<evidence type="ECO:0000256" key="7">
    <source>
        <dbReference type="RuleBase" id="RU363032"/>
    </source>
</evidence>
<feature type="transmembrane region" description="Helical" evidence="7">
    <location>
        <begin position="221"/>
        <end position="242"/>
    </location>
</feature>
<reference evidence="10" key="1">
    <citation type="submission" date="2016-10" db="EMBL/GenBank/DDBJ databases">
        <authorList>
            <person name="Varghese N."/>
            <person name="Submissions S."/>
        </authorList>
    </citation>
    <scope>NUCLEOTIDE SEQUENCE [LARGE SCALE GENOMIC DNA]</scope>
    <source>
        <strain evidence="10">DSM 24213</strain>
    </source>
</reference>
<evidence type="ECO:0000256" key="1">
    <source>
        <dbReference type="ARBA" id="ARBA00004651"/>
    </source>
</evidence>
<protein>
    <submittedName>
        <fullName evidence="9">NitT/TauT family transport system permease protein</fullName>
    </submittedName>
</protein>
<feature type="transmembrane region" description="Helical" evidence="7">
    <location>
        <begin position="127"/>
        <end position="146"/>
    </location>
</feature>
<dbReference type="AlphaFoldDB" id="A0A1I4SH03"/>
<feature type="domain" description="ABC transmembrane type-1" evidence="8">
    <location>
        <begin position="61"/>
        <end position="243"/>
    </location>
</feature>
<evidence type="ECO:0000256" key="6">
    <source>
        <dbReference type="ARBA" id="ARBA00023136"/>
    </source>
</evidence>
<evidence type="ECO:0000259" key="8">
    <source>
        <dbReference type="PROSITE" id="PS50928"/>
    </source>
</evidence>
<dbReference type="OrthoDB" id="8138334at2"/>
<feature type="transmembrane region" description="Helical" evidence="7">
    <location>
        <begin position="176"/>
        <end position="201"/>
    </location>
</feature>
<dbReference type="RefSeq" id="WP_093476348.1">
    <property type="nucleotide sequence ID" value="NZ_FOUI01000010.1"/>
</dbReference>
<proteinExistence type="inferred from homology"/>
<dbReference type="GO" id="GO:0005886">
    <property type="term" value="C:plasma membrane"/>
    <property type="evidence" value="ECO:0007669"/>
    <property type="project" value="UniProtKB-SubCell"/>
</dbReference>
<accession>A0A1I4SH03</accession>
<feature type="transmembrane region" description="Helical" evidence="7">
    <location>
        <begin position="69"/>
        <end position="95"/>
    </location>
</feature>
<evidence type="ECO:0000313" key="10">
    <source>
        <dbReference type="Proteomes" id="UP000243629"/>
    </source>
</evidence>
<dbReference type="InterPro" id="IPR035906">
    <property type="entry name" value="MetI-like_sf"/>
</dbReference>
<evidence type="ECO:0000256" key="5">
    <source>
        <dbReference type="ARBA" id="ARBA00022989"/>
    </source>
</evidence>
<dbReference type="PROSITE" id="PS50928">
    <property type="entry name" value="ABC_TM1"/>
    <property type="match status" value="1"/>
</dbReference>
<evidence type="ECO:0000256" key="2">
    <source>
        <dbReference type="ARBA" id="ARBA00022448"/>
    </source>
</evidence>
<dbReference type="Pfam" id="PF00528">
    <property type="entry name" value="BPD_transp_1"/>
    <property type="match status" value="1"/>
</dbReference>
<dbReference type="SUPFAM" id="SSF161098">
    <property type="entry name" value="MetI-like"/>
    <property type="match status" value="1"/>
</dbReference>
<comment type="subcellular location">
    <subcellularLocation>
        <location evidence="1 7">Cell membrane</location>
        <topology evidence="1 7">Multi-pass membrane protein</topology>
    </subcellularLocation>
</comment>
<evidence type="ECO:0000256" key="4">
    <source>
        <dbReference type="ARBA" id="ARBA00022692"/>
    </source>
</evidence>
<dbReference type="Gene3D" id="1.10.3720.10">
    <property type="entry name" value="MetI-like"/>
    <property type="match status" value="1"/>
</dbReference>
<dbReference type="EMBL" id="FOUI01000010">
    <property type="protein sequence ID" value="SFM63755.1"/>
    <property type="molecule type" value="Genomic_DNA"/>
</dbReference>
<dbReference type="GO" id="GO:0055085">
    <property type="term" value="P:transmembrane transport"/>
    <property type="evidence" value="ECO:0007669"/>
    <property type="project" value="InterPro"/>
</dbReference>
<organism evidence="9 10">
    <name type="scientific">Halopseudomonas yangmingensis</name>
    <dbReference type="NCBI Taxonomy" id="1720063"/>
    <lineage>
        <taxon>Bacteria</taxon>
        <taxon>Pseudomonadati</taxon>
        <taxon>Pseudomonadota</taxon>
        <taxon>Gammaproteobacteria</taxon>
        <taxon>Pseudomonadales</taxon>
        <taxon>Pseudomonadaceae</taxon>
        <taxon>Halopseudomonas</taxon>
    </lineage>
</organism>
<feature type="transmembrane region" description="Helical" evidence="7">
    <location>
        <begin position="7"/>
        <end position="29"/>
    </location>
</feature>
<keyword evidence="5 7" id="KW-1133">Transmembrane helix</keyword>
<evidence type="ECO:0000313" key="9">
    <source>
        <dbReference type="EMBL" id="SFM63755.1"/>
    </source>
</evidence>
<sequence length="256" mass="27850">MIRRCFAYLWSGWGSIASLLLLLAAWQWASEHYGELVLPAPLDSLRLLLGMLSDSQALEAMRITAGRVLAGYLLALLAGSLLGILAGMTVTGVLLARPILTLLMGVPPIAWLVLALIWFGSGHGTPVFTVFIAGFPLIFIGALQGMRTRDPRLDDMARSLRLPAWQRFVDVHLPHVLSYLFPAWITALGMAWKVVVMAELLSTPDGVGAALASAQSQLDTAATLAWVAALVLLLLALEYLVLEPIKRSTERWRQGT</sequence>
<dbReference type="InterPro" id="IPR000515">
    <property type="entry name" value="MetI-like"/>
</dbReference>
<keyword evidence="4 7" id="KW-0812">Transmembrane</keyword>
<comment type="similarity">
    <text evidence="7">Belongs to the binding-protein-dependent transport system permease family.</text>
</comment>
<name>A0A1I4SH03_9GAMM</name>